<feature type="transmembrane region" description="Helical" evidence="1">
    <location>
        <begin position="111"/>
        <end position="134"/>
    </location>
</feature>
<evidence type="ECO:0000313" key="4">
    <source>
        <dbReference type="Proteomes" id="UP000614996"/>
    </source>
</evidence>
<feature type="transmembrane region" description="Helical" evidence="1">
    <location>
        <begin position="48"/>
        <end position="66"/>
    </location>
</feature>
<evidence type="ECO:0000256" key="1">
    <source>
        <dbReference type="SAM" id="Phobius"/>
    </source>
</evidence>
<protein>
    <recommendedName>
        <fullName evidence="5">Integral membrane protein</fullName>
    </recommendedName>
</protein>
<proteinExistence type="predicted"/>
<feature type="transmembrane region" description="Helical" evidence="1">
    <location>
        <begin position="233"/>
        <end position="253"/>
    </location>
</feature>
<feature type="chain" id="PRO_5035284455" description="Integral membrane protein" evidence="2">
    <location>
        <begin position="25"/>
        <end position="307"/>
    </location>
</feature>
<keyword evidence="1" id="KW-0472">Membrane</keyword>
<evidence type="ECO:0000256" key="2">
    <source>
        <dbReference type="SAM" id="SignalP"/>
    </source>
</evidence>
<sequence>MAPLPVRACAGALTLCAVASVVYAATRLVQAIVPDSSPYPREDSVIDAWFALFAMIGYAAAAYGVLTHRWGARQLGLLVSGAFLPYGAFVSLLAFVNLFGYPWENRLRTVLLAANCIALTAAMAGAVLGLASLWRRRVADYFAVQLPPLSERQARRMTLRSRLLLVTVAATTSGVMLWVAMLALNSETDPASRYGVMAALLALFLVFLTPGLLCVISAALLPRYPGSRRVGLVGLWVSALLGVPVMVLLASFMTLDPVTPDPDQLLWTLGSGIALLCELIGFFCVASAVLLLNHPQLRARLAHRRPA</sequence>
<evidence type="ECO:0008006" key="5">
    <source>
        <dbReference type="Google" id="ProtNLM"/>
    </source>
</evidence>
<feature type="transmembrane region" description="Helical" evidence="1">
    <location>
        <begin position="163"/>
        <end position="184"/>
    </location>
</feature>
<dbReference type="AlphaFoldDB" id="A0A8J4EPK7"/>
<feature type="transmembrane region" description="Helical" evidence="1">
    <location>
        <begin position="78"/>
        <end position="99"/>
    </location>
</feature>
<dbReference type="EMBL" id="BOPO01000077">
    <property type="protein sequence ID" value="GIL28839.1"/>
    <property type="molecule type" value="Genomic_DNA"/>
</dbReference>
<name>A0A8J4EPK7_9ACTN</name>
<accession>A0A8J4EPK7</accession>
<keyword evidence="1" id="KW-0812">Transmembrane</keyword>
<organism evidence="3 4">
    <name type="scientific">Actinocatenispora comari</name>
    <dbReference type="NCBI Taxonomy" id="2807577"/>
    <lineage>
        <taxon>Bacteria</taxon>
        <taxon>Bacillati</taxon>
        <taxon>Actinomycetota</taxon>
        <taxon>Actinomycetes</taxon>
        <taxon>Micromonosporales</taxon>
        <taxon>Micromonosporaceae</taxon>
        <taxon>Actinocatenispora</taxon>
    </lineage>
</organism>
<comment type="caution">
    <text evidence="3">The sequence shown here is derived from an EMBL/GenBank/DDBJ whole genome shotgun (WGS) entry which is preliminary data.</text>
</comment>
<evidence type="ECO:0000313" key="3">
    <source>
        <dbReference type="EMBL" id="GIL28839.1"/>
    </source>
</evidence>
<feature type="signal peptide" evidence="2">
    <location>
        <begin position="1"/>
        <end position="24"/>
    </location>
</feature>
<feature type="transmembrane region" description="Helical" evidence="1">
    <location>
        <begin position="196"/>
        <end position="221"/>
    </location>
</feature>
<keyword evidence="4" id="KW-1185">Reference proteome</keyword>
<feature type="transmembrane region" description="Helical" evidence="1">
    <location>
        <begin position="265"/>
        <end position="292"/>
    </location>
</feature>
<keyword evidence="1" id="KW-1133">Transmembrane helix</keyword>
<gene>
    <name evidence="3" type="ORF">NUM_40930</name>
</gene>
<reference evidence="4" key="1">
    <citation type="journal article" date="2021" name="Int. J. Syst. Evol. Microbiol.">
        <title>Actinocatenispora comari sp. nov., an endophytic actinomycete isolated from aerial parts of Comarum salesowianum.</title>
        <authorList>
            <person name="Oyunbileg N."/>
            <person name="Iizaka Y."/>
            <person name="Hamada M."/>
            <person name="Davaapurev B.O."/>
            <person name="Fukumoto A."/>
            <person name="Tsetseg B."/>
            <person name="Kato F."/>
            <person name="Tamura T."/>
            <person name="Batkhuu J."/>
            <person name="Anzai Y."/>
        </authorList>
    </citation>
    <scope>NUCLEOTIDE SEQUENCE [LARGE SCALE GENOMIC DNA]</scope>
    <source>
        <strain evidence="4">NUM-2625</strain>
    </source>
</reference>
<dbReference type="Proteomes" id="UP000614996">
    <property type="component" value="Unassembled WGS sequence"/>
</dbReference>
<keyword evidence="2" id="KW-0732">Signal</keyword>